<dbReference type="Gene3D" id="3.40.50.300">
    <property type="entry name" value="P-loop containing nucleotide triphosphate hydrolases"/>
    <property type="match status" value="2"/>
</dbReference>
<evidence type="ECO:0000256" key="5">
    <source>
        <dbReference type="ARBA" id="ARBA00023125"/>
    </source>
</evidence>
<accession>A0A7G1Q9I2</accession>
<comment type="subunit">
    <text evidence="6">Homodimer.</text>
</comment>
<dbReference type="PIRSF" id="PIRSF005719">
    <property type="entry name" value="SMC"/>
    <property type="match status" value="1"/>
</dbReference>
<dbReference type="Proteomes" id="UP000516072">
    <property type="component" value="Chromosome"/>
</dbReference>
<evidence type="ECO:0000259" key="7">
    <source>
        <dbReference type="Pfam" id="PF02463"/>
    </source>
</evidence>
<evidence type="ECO:0000256" key="6">
    <source>
        <dbReference type="HAMAP-Rule" id="MF_01894"/>
    </source>
</evidence>
<evidence type="ECO:0000256" key="2">
    <source>
        <dbReference type="ARBA" id="ARBA00022741"/>
    </source>
</evidence>
<dbReference type="RefSeq" id="WP_197743704.1">
    <property type="nucleotide sequence ID" value="NZ_LR778175.1"/>
</dbReference>
<dbReference type="GO" id="GO:0005737">
    <property type="term" value="C:cytoplasm"/>
    <property type="evidence" value="ECO:0007669"/>
    <property type="project" value="UniProtKB-SubCell"/>
</dbReference>
<dbReference type="NCBIfam" id="TIGR02168">
    <property type="entry name" value="SMC_prok_B"/>
    <property type="match status" value="1"/>
</dbReference>
<comment type="subcellular location">
    <subcellularLocation>
        <location evidence="6">Cytoplasm</location>
    </subcellularLocation>
</comment>
<keyword evidence="9" id="KW-1185">Reference proteome</keyword>
<proteinExistence type="inferred from homology"/>
<sequence length="1174" mass="135712">MRLKKIKLTGFKSFIDSVNFPLPSNRVVIVGPNGCGKSNIIDAVRWVMGESSAKYLRGDSMADVIFNGSTSRKPIGQCFVELIFDNSQGRLGGQYTTYAELAIKRQVSRDGQSSYFFNNSRCRRRDIADIFLGTGLGPRSYSIIEQGTISRLIEAKPEELRGFLEEAAGISKYKERRRETELRMKNTRENLARIEDLKNEVERQLNTLKRQAENAEKYQTLKTAEHEIKKKIYTLRWQQLIEEGKKQQQAIQVQENKLEKTTTALAHLESQWVSSQVKLQNIREQTEKIQTQYYHQSTEITKLEQNIHYNQTQQIQTKKELEQVSDRLTQIEIIRTEKLASIDQVDSLIIKSNQEYSDAQTQWKRAQKLANESKNEIENWQVQWEKLNQYNHKLVQQSQGVQASLKQLEREQLQLSQRIERLNLEKQQLVEKKGEVQIDSIENKCFFLTQEITEQEAKLEQCKTKILANEKEEKRLIRTLQEYESHWNRLQGQLSSLQKLQKTALSYSNKVGQWIHQQKLENYPKLLNKIKVEVGWELAVERVIGTYLGAICIDNISTLDPIELVPLAGEELMLVDNTPDFAYSDSQSTEDKSTLWDKVDTSLPLNSLLLWIYTTETLEQALMLRPKLTIGKSVITRNGIWLGSNWISLGNKKEKTQTGIVTRAQEISQIQEKINVQHQESTLIKQKQKELYNQICLFKKERIKYQENIDSLKEKLHHQQTRLTRAEAQNEHYQIRWGQIEQECNEASHQYGDNKEESKQLIIQLQKITYELDQSKSFQANYLGRKKEIWDKNEKIQNAAMLQKEAIHQLEMRGKDLENRKLTAKEILGQIQKEYNDLMQRQVALTLKCSDNQSLIQDLKQQLDIQLQERLVIEKLLNTLRVEIADEENKAYLCQRQKKEQEIIISEDRSHLSQVQIESQEIKVRIQTLEEQIIEQGFDIEEVSANLCITENSVSQLESEHKNTSKKIQQLGAINMAAIEEYQTQQERLQYLQSQYTDLTDALNTLNGAIERIDKETRSRFQETFDKVNEGLELLFPKLFGGGKSYLELDSNNLLNSGVTIMARPPGKKNSTIHLLSGGEKALTAIALVFAIFQLNPAPFCMLDEVDAPLDEANVGRFCNLVKEMSEKVQFIIVTHNKTTMEIGNQLTGVTMHEPGVSRLVAVDMDKAIELAAI</sequence>
<gene>
    <name evidence="6 8" type="primary">smc</name>
    <name evidence="8" type="ORF">NSCAC_0958</name>
</gene>
<feature type="coiled-coil region" evidence="6">
    <location>
        <begin position="702"/>
        <end position="729"/>
    </location>
</feature>
<dbReference type="SUPFAM" id="SSF52540">
    <property type="entry name" value="P-loop containing nucleoside triphosphate hydrolases"/>
    <property type="match status" value="2"/>
</dbReference>
<protein>
    <recommendedName>
        <fullName evidence="6">Chromosome partition protein Smc</fullName>
    </recommendedName>
</protein>
<dbReference type="PANTHER" id="PTHR43977">
    <property type="entry name" value="STRUCTURAL MAINTENANCE OF CHROMOSOMES PROTEIN 3"/>
    <property type="match status" value="1"/>
</dbReference>
<dbReference type="SUPFAM" id="SSF75553">
    <property type="entry name" value="Smc hinge domain"/>
    <property type="match status" value="1"/>
</dbReference>
<dbReference type="GO" id="GO:0005524">
    <property type="term" value="F:ATP binding"/>
    <property type="evidence" value="ECO:0007669"/>
    <property type="project" value="UniProtKB-UniRule"/>
</dbReference>
<dbReference type="Pfam" id="PF02463">
    <property type="entry name" value="SMC_N"/>
    <property type="match status" value="2"/>
</dbReference>
<evidence type="ECO:0000256" key="3">
    <source>
        <dbReference type="ARBA" id="ARBA00022840"/>
    </source>
</evidence>
<dbReference type="InterPro" id="IPR036277">
    <property type="entry name" value="SMC_hinge_sf"/>
</dbReference>
<dbReference type="InterPro" id="IPR003395">
    <property type="entry name" value="RecF/RecN/SMC_N"/>
</dbReference>
<evidence type="ECO:0000256" key="1">
    <source>
        <dbReference type="ARBA" id="ARBA00022490"/>
    </source>
</evidence>
<dbReference type="GO" id="GO:0030261">
    <property type="term" value="P:chromosome condensation"/>
    <property type="evidence" value="ECO:0007669"/>
    <property type="project" value="InterPro"/>
</dbReference>
<feature type="coiled-coil region" evidence="6">
    <location>
        <begin position="391"/>
        <end position="472"/>
    </location>
</feature>
<name>A0A7G1Q9I2_9GAMM</name>
<dbReference type="EMBL" id="LR778175">
    <property type="protein sequence ID" value="CAB1276019.1"/>
    <property type="molecule type" value="Genomic_DNA"/>
</dbReference>
<dbReference type="InterPro" id="IPR011890">
    <property type="entry name" value="SMC_prok"/>
</dbReference>
<dbReference type="GO" id="GO:0007062">
    <property type="term" value="P:sister chromatid cohesion"/>
    <property type="evidence" value="ECO:0007669"/>
    <property type="project" value="InterPro"/>
</dbReference>
<keyword evidence="1 6" id="KW-0963">Cytoplasm</keyword>
<dbReference type="InterPro" id="IPR024704">
    <property type="entry name" value="SMC"/>
</dbReference>
<feature type="binding site" evidence="6">
    <location>
        <begin position="32"/>
        <end position="39"/>
    </location>
    <ligand>
        <name>ATP</name>
        <dbReference type="ChEBI" id="CHEBI:30616"/>
    </ligand>
</feature>
<dbReference type="KEGG" id="ntg:NSCAC_0958"/>
<comment type="function">
    <text evidence="6">Required for chromosome condensation and partitioning.</text>
</comment>
<evidence type="ECO:0000256" key="4">
    <source>
        <dbReference type="ARBA" id="ARBA00023054"/>
    </source>
</evidence>
<dbReference type="GO" id="GO:0007059">
    <property type="term" value="P:chromosome segregation"/>
    <property type="evidence" value="ECO:0007669"/>
    <property type="project" value="UniProtKB-UniRule"/>
</dbReference>
<dbReference type="CDD" id="cd03278">
    <property type="entry name" value="ABC_SMC_barmotin"/>
    <property type="match status" value="1"/>
</dbReference>
<organism evidence="8 9">
    <name type="scientific">Candidatus Nitrosacidococcus tergens</name>
    <dbReference type="NCBI Taxonomy" id="553981"/>
    <lineage>
        <taxon>Bacteria</taxon>
        <taxon>Pseudomonadati</taxon>
        <taxon>Pseudomonadota</taxon>
        <taxon>Gammaproteobacteria</taxon>
        <taxon>Chromatiales</taxon>
        <taxon>Chromatiaceae</taxon>
        <taxon>Candidatus Nitrosacidococcus</taxon>
    </lineage>
</organism>
<dbReference type="GO" id="GO:0005694">
    <property type="term" value="C:chromosome"/>
    <property type="evidence" value="ECO:0007669"/>
    <property type="project" value="InterPro"/>
</dbReference>
<keyword evidence="2 6" id="KW-0547">Nucleotide-binding</keyword>
<evidence type="ECO:0000313" key="8">
    <source>
        <dbReference type="EMBL" id="CAB1276019.1"/>
    </source>
</evidence>
<evidence type="ECO:0000313" key="9">
    <source>
        <dbReference type="Proteomes" id="UP000516072"/>
    </source>
</evidence>
<dbReference type="InterPro" id="IPR027417">
    <property type="entry name" value="P-loop_NTPase"/>
</dbReference>
<comment type="similarity">
    <text evidence="6">Belongs to the SMC family.</text>
</comment>
<feature type="domain" description="RecF/RecN/SMC N-terminal" evidence="7">
    <location>
        <begin position="878"/>
        <end position="1158"/>
    </location>
</feature>
<reference evidence="8 9" key="1">
    <citation type="submission" date="2020-03" db="EMBL/GenBank/DDBJ databases">
        <authorList>
            <person name="Picone N."/>
        </authorList>
    </citation>
    <scope>NUCLEOTIDE SEQUENCE [LARGE SCALE GENOMIC DNA]</scope>
    <source>
        <strain evidence="8">NSCAC1</strain>
    </source>
</reference>
<feature type="coiled-coil region" evidence="6">
    <location>
        <begin position="882"/>
        <end position="932"/>
    </location>
</feature>
<dbReference type="GO" id="GO:0016887">
    <property type="term" value="F:ATP hydrolysis activity"/>
    <property type="evidence" value="ECO:0007669"/>
    <property type="project" value="InterPro"/>
</dbReference>
<feature type="domain" description="RecF/RecN/SMC N-terminal" evidence="7">
    <location>
        <begin position="3"/>
        <end position="139"/>
    </location>
</feature>
<keyword evidence="5 6" id="KW-0238">DNA-binding</keyword>
<feature type="coiled-coil region" evidence="6">
    <location>
        <begin position="170"/>
        <end position="218"/>
    </location>
</feature>
<keyword evidence="4 6" id="KW-0175">Coiled coil</keyword>
<dbReference type="AlphaFoldDB" id="A0A7G1Q9I2"/>
<dbReference type="GO" id="GO:0006260">
    <property type="term" value="P:DNA replication"/>
    <property type="evidence" value="ECO:0007669"/>
    <property type="project" value="UniProtKB-UniRule"/>
</dbReference>
<comment type="domain">
    <text evidence="6">Contains large globular domains required for ATP hydrolysis at each terminus and a third globular domain forming a flexible hinge near the middle of the molecule. These domains are separated by coiled-coil structures.</text>
</comment>
<dbReference type="HAMAP" id="MF_01894">
    <property type="entry name" value="Smc_prok"/>
    <property type="match status" value="1"/>
</dbReference>
<keyword evidence="3 6" id="KW-0067">ATP-binding</keyword>
<dbReference type="GO" id="GO:0003677">
    <property type="term" value="F:DNA binding"/>
    <property type="evidence" value="ECO:0007669"/>
    <property type="project" value="UniProtKB-UniRule"/>
</dbReference>